<reference evidence="2" key="1">
    <citation type="submission" date="2020-08" db="EMBL/GenBank/DDBJ databases">
        <title>Genome public.</title>
        <authorList>
            <person name="Liu C."/>
            <person name="Sun Q."/>
        </authorList>
    </citation>
    <scope>NUCLEOTIDE SEQUENCE</scope>
    <source>
        <strain evidence="2">NSJ-12</strain>
    </source>
</reference>
<dbReference type="AlphaFoldDB" id="A0A926IF02"/>
<dbReference type="RefSeq" id="WP_249332945.1">
    <property type="nucleotide sequence ID" value="NZ_JACRSY010000016.1"/>
</dbReference>
<evidence type="ECO:0000256" key="1">
    <source>
        <dbReference type="SAM" id="Phobius"/>
    </source>
</evidence>
<keyword evidence="1" id="KW-0472">Membrane</keyword>
<feature type="transmembrane region" description="Helical" evidence="1">
    <location>
        <begin position="6"/>
        <end position="24"/>
    </location>
</feature>
<feature type="transmembrane region" description="Helical" evidence="1">
    <location>
        <begin position="57"/>
        <end position="79"/>
    </location>
</feature>
<dbReference type="Pfam" id="PF07441">
    <property type="entry name" value="BofA"/>
    <property type="match status" value="1"/>
</dbReference>
<sequence>MLVVHPIILKCLMVCLILLIAVIFDQYFLRWLKNALIGAVCIYICDLFLPITWQVGISLFTVLFTALLGIPGIVILYLFSICIK</sequence>
<protein>
    <submittedName>
        <fullName evidence="2">Pro-sigmaK processing inhibitor BofA family protein</fullName>
    </submittedName>
</protein>
<organism evidence="2 3">
    <name type="scientific">Zhenhengia yiwuensis</name>
    <dbReference type="NCBI Taxonomy" id="2763666"/>
    <lineage>
        <taxon>Bacteria</taxon>
        <taxon>Bacillati</taxon>
        <taxon>Bacillota</taxon>
        <taxon>Clostridia</taxon>
        <taxon>Lachnospirales</taxon>
        <taxon>Lachnospiraceae</taxon>
        <taxon>Zhenhengia</taxon>
    </lineage>
</organism>
<dbReference type="Proteomes" id="UP000655830">
    <property type="component" value="Unassembled WGS sequence"/>
</dbReference>
<name>A0A926IF02_9FIRM</name>
<dbReference type="EMBL" id="JACRSY010000016">
    <property type="protein sequence ID" value="MBC8580056.1"/>
    <property type="molecule type" value="Genomic_DNA"/>
</dbReference>
<keyword evidence="1" id="KW-1133">Transmembrane helix</keyword>
<evidence type="ECO:0000313" key="3">
    <source>
        <dbReference type="Proteomes" id="UP000655830"/>
    </source>
</evidence>
<keyword evidence="3" id="KW-1185">Reference proteome</keyword>
<keyword evidence="1" id="KW-0812">Transmembrane</keyword>
<dbReference type="InterPro" id="IPR010001">
    <property type="entry name" value="BofA"/>
</dbReference>
<gene>
    <name evidence="2" type="ORF">H8718_11040</name>
</gene>
<comment type="caution">
    <text evidence="2">The sequence shown here is derived from an EMBL/GenBank/DDBJ whole genome shotgun (WGS) entry which is preliminary data.</text>
</comment>
<proteinExistence type="predicted"/>
<evidence type="ECO:0000313" key="2">
    <source>
        <dbReference type="EMBL" id="MBC8580056.1"/>
    </source>
</evidence>
<accession>A0A926IF02</accession>
<feature type="transmembrane region" description="Helical" evidence="1">
    <location>
        <begin position="31"/>
        <end position="51"/>
    </location>
</feature>